<dbReference type="Pfam" id="PF07690">
    <property type="entry name" value="MFS_1"/>
    <property type="match status" value="1"/>
</dbReference>
<evidence type="ECO:0000256" key="2">
    <source>
        <dbReference type="ARBA" id="ARBA00022448"/>
    </source>
</evidence>
<sequence length="412" mass="42043">MGTLQHMAAAVVPRKGHARHLAFVNLAYAVGRGVFLSGSVIYFTTVTGLTATQVGIGTSAAALSGFVASFLFGVLSDRLGAKRVLVLLFVLQAAGFALYPAVHAVAPFYALIVAVGFIEYGVGPTFGAFVGTLIEPDDRVQVRANLRSMFNIGFSLGSGLTALALLGGGTWVRALPWGAGVLLLGAGLLILRLPRGTGAVTAGRPRRFGALRDLRFVTITALSAPLALHASIILVALPLWAVTRTRTPHALIPLLLVANTVFVIVFQVAASRGAATVAGAARLAQRSGFWLAAACGAAAVAAYGDAVVAAAVLGVAMLLFTLSELQQSASGWGLAHGLAPEDAQGEYLGTFNLHIVAQGVLGPGVVSAVTISFGVWGWVGVAAVVVAAGLLIVPVAAAAERRAAVTLTGELV</sequence>
<feature type="transmembrane region" description="Helical" evidence="7">
    <location>
        <begin position="375"/>
        <end position="397"/>
    </location>
</feature>
<evidence type="ECO:0000259" key="8">
    <source>
        <dbReference type="PROSITE" id="PS50850"/>
    </source>
</evidence>
<evidence type="ECO:0000256" key="7">
    <source>
        <dbReference type="SAM" id="Phobius"/>
    </source>
</evidence>
<dbReference type="Proteomes" id="UP001156398">
    <property type="component" value="Unassembled WGS sequence"/>
</dbReference>
<dbReference type="InterPro" id="IPR050171">
    <property type="entry name" value="MFS_Transporters"/>
</dbReference>
<dbReference type="EMBL" id="JAAGKO020000056">
    <property type="protein sequence ID" value="MDI5966636.1"/>
    <property type="molecule type" value="Genomic_DNA"/>
</dbReference>
<evidence type="ECO:0000256" key="6">
    <source>
        <dbReference type="ARBA" id="ARBA00023136"/>
    </source>
</evidence>
<evidence type="ECO:0000256" key="5">
    <source>
        <dbReference type="ARBA" id="ARBA00022989"/>
    </source>
</evidence>
<dbReference type="InterPro" id="IPR020846">
    <property type="entry name" value="MFS_dom"/>
</dbReference>
<keyword evidence="10" id="KW-1185">Reference proteome</keyword>
<dbReference type="InterPro" id="IPR011701">
    <property type="entry name" value="MFS"/>
</dbReference>
<name>A0ABT6WA84_9ACTN</name>
<evidence type="ECO:0000256" key="4">
    <source>
        <dbReference type="ARBA" id="ARBA00022692"/>
    </source>
</evidence>
<feature type="transmembrane region" description="Helical" evidence="7">
    <location>
        <begin position="84"/>
        <end position="102"/>
    </location>
</feature>
<comment type="subcellular location">
    <subcellularLocation>
        <location evidence="1">Cell membrane</location>
        <topology evidence="1">Multi-pass membrane protein</topology>
    </subcellularLocation>
</comment>
<keyword evidence="5 7" id="KW-1133">Transmembrane helix</keyword>
<accession>A0ABT6WA84</accession>
<dbReference type="PANTHER" id="PTHR23517">
    <property type="entry name" value="RESISTANCE PROTEIN MDTM, PUTATIVE-RELATED-RELATED"/>
    <property type="match status" value="1"/>
</dbReference>
<feature type="transmembrane region" description="Helical" evidence="7">
    <location>
        <begin position="250"/>
        <end position="269"/>
    </location>
</feature>
<proteinExistence type="predicted"/>
<protein>
    <submittedName>
        <fullName evidence="9">MFS transporter</fullName>
    </submittedName>
</protein>
<gene>
    <name evidence="9" type="ORF">POF43_028570</name>
</gene>
<feature type="transmembrane region" description="Helical" evidence="7">
    <location>
        <begin position="214"/>
        <end position="238"/>
    </location>
</feature>
<feature type="transmembrane region" description="Helical" evidence="7">
    <location>
        <begin position="21"/>
        <end position="43"/>
    </location>
</feature>
<comment type="caution">
    <text evidence="9">The sequence shown here is derived from an EMBL/GenBank/DDBJ whole genome shotgun (WGS) entry which is preliminary data.</text>
</comment>
<dbReference type="InterPro" id="IPR036259">
    <property type="entry name" value="MFS_trans_sf"/>
</dbReference>
<dbReference type="PANTHER" id="PTHR23517:SF2">
    <property type="entry name" value="MULTIDRUG RESISTANCE PROTEIN MDTH"/>
    <property type="match status" value="1"/>
</dbReference>
<feature type="transmembrane region" description="Helical" evidence="7">
    <location>
        <begin position="146"/>
        <end position="168"/>
    </location>
</feature>
<feature type="domain" description="Major facilitator superfamily (MFS) profile" evidence="8">
    <location>
        <begin position="17"/>
        <end position="401"/>
    </location>
</feature>
<feature type="transmembrane region" description="Helical" evidence="7">
    <location>
        <begin position="174"/>
        <end position="193"/>
    </location>
</feature>
<dbReference type="RefSeq" id="WP_271323239.1">
    <property type="nucleotide sequence ID" value="NZ_JAAGKO020000056.1"/>
</dbReference>
<feature type="transmembrane region" description="Helical" evidence="7">
    <location>
        <begin position="289"/>
        <end position="322"/>
    </location>
</feature>
<organism evidence="9 10">
    <name type="scientific">Streptantibioticus silvisoli</name>
    <dbReference type="NCBI Taxonomy" id="2705255"/>
    <lineage>
        <taxon>Bacteria</taxon>
        <taxon>Bacillati</taxon>
        <taxon>Actinomycetota</taxon>
        <taxon>Actinomycetes</taxon>
        <taxon>Kitasatosporales</taxon>
        <taxon>Streptomycetaceae</taxon>
        <taxon>Streptantibioticus</taxon>
    </lineage>
</organism>
<evidence type="ECO:0000256" key="1">
    <source>
        <dbReference type="ARBA" id="ARBA00004651"/>
    </source>
</evidence>
<dbReference type="SUPFAM" id="SSF103473">
    <property type="entry name" value="MFS general substrate transporter"/>
    <property type="match status" value="1"/>
</dbReference>
<keyword evidence="4 7" id="KW-0812">Transmembrane</keyword>
<feature type="transmembrane region" description="Helical" evidence="7">
    <location>
        <begin position="55"/>
        <end position="75"/>
    </location>
</feature>
<keyword evidence="2" id="KW-0813">Transport</keyword>
<evidence type="ECO:0000313" key="9">
    <source>
        <dbReference type="EMBL" id="MDI5966636.1"/>
    </source>
</evidence>
<feature type="transmembrane region" description="Helical" evidence="7">
    <location>
        <begin position="108"/>
        <end position="134"/>
    </location>
</feature>
<evidence type="ECO:0000256" key="3">
    <source>
        <dbReference type="ARBA" id="ARBA00022475"/>
    </source>
</evidence>
<dbReference type="PROSITE" id="PS50850">
    <property type="entry name" value="MFS"/>
    <property type="match status" value="1"/>
</dbReference>
<keyword evidence="6 7" id="KW-0472">Membrane</keyword>
<evidence type="ECO:0000313" key="10">
    <source>
        <dbReference type="Proteomes" id="UP001156398"/>
    </source>
</evidence>
<dbReference type="Gene3D" id="1.20.1250.20">
    <property type="entry name" value="MFS general substrate transporter like domains"/>
    <property type="match status" value="1"/>
</dbReference>
<reference evidence="9 10" key="1">
    <citation type="submission" date="2023-05" db="EMBL/GenBank/DDBJ databases">
        <title>Streptantibioticus silvisoli sp. nov., acidotolerant actinomycetes 1 from pine litter.</title>
        <authorList>
            <person name="Swiecimska M."/>
            <person name="Golinska P."/>
            <person name="Sangal V."/>
            <person name="Wachnowicz B."/>
            <person name="Goodfellow M."/>
        </authorList>
    </citation>
    <scope>NUCLEOTIDE SEQUENCE [LARGE SCALE GENOMIC DNA]</scope>
    <source>
        <strain evidence="9 10">SL54</strain>
    </source>
</reference>
<keyword evidence="3" id="KW-1003">Cell membrane</keyword>